<dbReference type="OrthoDB" id="5292888at2"/>
<dbReference type="EMBL" id="CP001034">
    <property type="protein sequence ID" value="ACB84646.1"/>
    <property type="molecule type" value="Genomic_DNA"/>
</dbReference>
<evidence type="ECO:0000313" key="2">
    <source>
        <dbReference type="EMBL" id="ACB84646.1"/>
    </source>
</evidence>
<sequence>MDHTIRWAKKEDCKELGKIHTKSWQMAYKNIIPDEILKRLNPTKRAEYFQNSLEQGTEKTGVIKVDDKIIGFITIGECRDDDYKSETGEIWGMYLLPDYWRQGYGKALISWGIEKLKEKGYRKATLWVLEKSKGPRKFYERMGFIEEGKVNQIEIGKKLNKVRYIKKLI</sequence>
<evidence type="ECO:0000313" key="3">
    <source>
        <dbReference type="Proteomes" id="UP000001683"/>
    </source>
</evidence>
<keyword evidence="3" id="KW-1185">Reference proteome</keyword>
<organism evidence="2 3">
    <name type="scientific">Natranaerobius thermophilus (strain ATCC BAA-1301 / DSM 18059 / JW/NM-WN-LF)</name>
    <dbReference type="NCBI Taxonomy" id="457570"/>
    <lineage>
        <taxon>Bacteria</taxon>
        <taxon>Bacillati</taxon>
        <taxon>Bacillota</taxon>
        <taxon>Clostridia</taxon>
        <taxon>Natranaerobiales</taxon>
        <taxon>Natranaerobiaceae</taxon>
        <taxon>Natranaerobius</taxon>
    </lineage>
</organism>
<dbReference type="SUPFAM" id="SSF55729">
    <property type="entry name" value="Acyl-CoA N-acyltransferases (Nat)"/>
    <property type="match status" value="1"/>
</dbReference>
<proteinExistence type="predicted"/>
<protein>
    <submittedName>
        <fullName evidence="2">GCN5-related N-acetyltransferase</fullName>
    </submittedName>
</protein>
<dbReference type="eggNOG" id="COG1247">
    <property type="taxonomic scope" value="Bacteria"/>
</dbReference>
<dbReference type="InParanoid" id="B2A123"/>
<dbReference type="PROSITE" id="PS51186">
    <property type="entry name" value="GNAT"/>
    <property type="match status" value="1"/>
</dbReference>
<dbReference type="Gene3D" id="3.40.630.30">
    <property type="match status" value="1"/>
</dbReference>
<gene>
    <name evidence="2" type="ordered locus">Nther_1062</name>
</gene>
<keyword evidence="2" id="KW-0808">Transferase</keyword>
<dbReference type="InterPro" id="IPR016181">
    <property type="entry name" value="Acyl_CoA_acyltransferase"/>
</dbReference>
<dbReference type="AlphaFoldDB" id="B2A123"/>
<dbReference type="InterPro" id="IPR000182">
    <property type="entry name" value="GNAT_dom"/>
</dbReference>
<name>B2A123_NATTJ</name>
<dbReference type="STRING" id="457570.Nther_1062"/>
<reference evidence="2 3" key="2">
    <citation type="journal article" date="2011" name="J. Bacteriol.">
        <title>Complete genome sequence of the anaerobic, halophilic alkalithermophile Natranaerobius thermophilus JW/NM-WN-LF.</title>
        <authorList>
            <person name="Zhao B."/>
            <person name="Mesbah N.M."/>
            <person name="Dalin E."/>
            <person name="Goodwin L."/>
            <person name="Nolan M."/>
            <person name="Pitluck S."/>
            <person name="Chertkov O."/>
            <person name="Brettin T.S."/>
            <person name="Han J."/>
            <person name="Larimer F.W."/>
            <person name="Land M.L."/>
            <person name="Hauser L."/>
            <person name="Kyrpides N."/>
            <person name="Wiegel J."/>
        </authorList>
    </citation>
    <scope>NUCLEOTIDE SEQUENCE [LARGE SCALE GENOMIC DNA]</scope>
    <source>
        <strain evidence="3">ATCC BAA-1301 / DSM 18059 / JW/NM-WN-LF</strain>
    </source>
</reference>
<reference evidence="2 3" key="1">
    <citation type="submission" date="2008-04" db="EMBL/GenBank/DDBJ databases">
        <title>Complete sequence of chromosome of Natranaerobius thermophilus JW/NM-WN-LF.</title>
        <authorList>
            <consortium name="US DOE Joint Genome Institute"/>
            <person name="Copeland A."/>
            <person name="Lucas S."/>
            <person name="Lapidus A."/>
            <person name="Glavina del Rio T."/>
            <person name="Dalin E."/>
            <person name="Tice H."/>
            <person name="Bruce D."/>
            <person name="Goodwin L."/>
            <person name="Pitluck S."/>
            <person name="Chertkov O."/>
            <person name="Brettin T."/>
            <person name="Detter J.C."/>
            <person name="Han C."/>
            <person name="Kuske C.R."/>
            <person name="Schmutz J."/>
            <person name="Larimer F."/>
            <person name="Land M."/>
            <person name="Hauser L."/>
            <person name="Kyrpides N."/>
            <person name="Lykidis A."/>
            <person name="Mesbah N.M."/>
            <person name="Wiegel J."/>
        </authorList>
    </citation>
    <scope>NUCLEOTIDE SEQUENCE [LARGE SCALE GENOMIC DNA]</scope>
    <source>
        <strain evidence="3">ATCC BAA-1301 / DSM 18059 / JW/NM-WN-LF</strain>
    </source>
</reference>
<dbReference type="Proteomes" id="UP000001683">
    <property type="component" value="Chromosome"/>
</dbReference>
<dbReference type="GO" id="GO:0016747">
    <property type="term" value="F:acyltransferase activity, transferring groups other than amino-acyl groups"/>
    <property type="evidence" value="ECO:0007669"/>
    <property type="project" value="InterPro"/>
</dbReference>
<accession>B2A123</accession>
<dbReference type="PANTHER" id="PTHR43617">
    <property type="entry name" value="L-AMINO ACID N-ACETYLTRANSFERASE"/>
    <property type="match status" value="1"/>
</dbReference>
<dbReference type="HOGENOM" id="CLU_013985_18_2_9"/>
<evidence type="ECO:0000259" key="1">
    <source>
        <dbReference type="PROSITE" id="PS51186"/>
    </source>
</evidence>
<dbReference type="CDD" id="cd04301">
    <property type="entry name" value="NAT_SF"/>
    <property type="match status" value="1"/>
</dbReference>
<dbReference type="KEGG" id="nth:Nther_1062"/>
<dbReference type="FunCoup" id="B2A123">
    <property type="interactions" value="2"/>
</dbReference>
<feature type="domain" description="N-acetyltransferase" evidence="1">
    <location>
        <begin position="3"/>
        <end position="169"/>
    </location>
</feature>
<dbReference type="RefSeq" id="WP_012447523.1">
    <property type="nucleotide sequence ID" value="NC_010718.1"/>
</dbReference>
<dbReference type="Pfam" id="PF00583">
    <property type="entry name" value="Acetyltransf_1"/>
    <property type="match status" value="1"/>
</dbReference>
<dbReference type="InterPro" id="IPR050276">
    <property type="entry name" value="MshD_Acetyltransferase"/>
</dbReference>
<dbReference type="PANTHER" id="PTHR43617:SF30">
    <property type="entry name" value="HISTONE ACETYLTRANSFERASE"/>
    <property type="match status" value="1"/>
</dbReference>